<feature type="chain" id="PRO_5001926303" description="DUF4738 domain-containing protein" evidence="1">
    <location>
        <begin position="24"/>
        <end position="262"/>
    </location>
</feature>
<dbReference type="AlphaFoldDB" id="A0A096CZ53"/>
<reference evidence="2 3" key="1">
    <citation type="submission" date="2014-07" db="EMBL/GenBank/DDBJ databases">
        <authorList>
            <person name="McCorrison J."/>
            <person name="Sanka R."/>
            <person name="Torralba M."/>
            <person name="Gillis M."/>
            <person name="Haft D.H."/>
            <person name="Methe B."/>
            <person name="Sutton G."/>
            <person name="Nelson K.E."/>
        </authorList>
    </citation>
    <scope>NUCLEOTIDE SEQUENCE [LARGE SCALE GENOMIC DNA]</scope>
    <source>
        <strain evidence="2 3">DNF00882</strain>
    </source>
</reference>
<comment type="caution">
    <text evidence="2">The sequence shown here is derived from an EMBL/GenBank/DDBJ whole genome shotgun (WGS) entry which is preliminary data.</text>
</comment>
<dbReference type="RefSeq" id="WP_021670072.1">
    <property type="nucleotide sequence ID" value="NZ_JRNR01000002.1"/>
</dbReference>
<dbReference type="Proteomes" id="UP000029538">
    <property type="component" value="Unassembled WGS sequence"/>
</dbReference>
<evidence type="ECO:0000313" key="2">
    <source>
        <dbReference type="EMBL" id="KGF50579.1"/>
    </source>
</evidence>
<organism evidence="2 3">
    <name type="scientific">Prevotella disiens DNF00882</name>
    <dbReference type="NCBI Taxonomy" id="1401075"/>
    <lineage>
        <taxon>Bacteria</taxon>
        <taxon>Pseudomonadati</taxon>
        <taxon>Bacteroidota</taxon>
        <taxon>Bacteroidia</taxon>
        <taxon>Bacteroidales</taxon>
        <taxon>Prevotellaceae</taxon>
        <taxon>Prevotella</taxon>
    </lineage>
</organism>
<dbReference type="GeneID" id="91082325"/>
<proteinExistence type="predicted"/>
<dbReference type="EMBL" id="JRNR01000002">
    <property type="protein sequence ID" value="KGF50579.1"/>
    <property type="molecule type" value="Genomic_DNA"/>
</dbReference>
<protein>
    <recommendedName>
        <fullName evidence="4">DUF4738 domain-containing protein</fullName>
    </recommendedName>
</protein>
<evidence type="ECO:0008006" key="4">
    <source>
        <dbReference type="Google" id="ProtNLM"/>
    </source>
</evidence>
<dbReference type="Pfam" id="PF15889">
    <property type="entry name" value="DUF4738"/>
    <property type="match status" value="1"/>
</dbReference>
<feature type="signal peptide" evidence="1">
    <location>
        <begin position="1"/>
        <end position="23"/>
    </location>
</feature>
<dbReference type="Gene3D" id="2.40.128.510">
    <property type="entry name" value="Protein of unknown function DUF4738"/>
    <property type="match status" value="1"/>
</dbReference>
<sequence length="262" mass="30124">MKKNRVLILFFSILLFVSCTDKAKEDNPEEDLKAKEMFQGLWVTEEDDVPALMAKGDSIFYPDSASMSVKFWIYQDSLFLKGQNKNSYKITKQSDNIFVFLNNNGEEVKLVKSKNKDLKASFGYQVYAMNTFLHDEADTTVRTSFGYFDSNIKVKTTSDRVIKSTFNENGMEVDNTYLDNVASVNITNHGTKIFAHDFKKQEFASLIDRKFLEKSILRRFEFNRADEMALYYDAIIGIPDASTSYVIEIRITNDGKTSMKMS</sequence>
<dbReference type="PROSITE" id="PS51257">
    <property type="entry name" value="PROKAR_LIPOPROTEIN"/>
    <property type="match status" value="1"/>
</dbReference>
<evidence type="ECO:0000313" key="3">
    <source>
        <dbReference type="Proteomes" id="UP000029538"/>
    </source>
</evidence>
<evidence type="ECO:0000256" key="1">
    <source>
        <dbReference type="SAM" id="SignalP"/>
    </source>
</evidence>
<accession>A0A096CZ53</accession>
<gene>
    <name evidence="2" type="ORF">HMPREF0654_00425</name>
</gene>
<dbReference type="InterPro" id="IPR031762">
    <property type="entry name" value="DUF4738"/>
</dbReference>
<keyword evidence="1" id="KW-0732">Signal</keyword>
<name>A0A096CZ53_9BACT</name>